<dbReference type="AlphaFoldDB" id="A0A8T2DP95"/>
<comment type="similarity">
    <text evidence="1 2">Belongs to the TIFY/JAZ family.</text>
</comment>
<feature type="region of interest" description="Disordered" evidence="3">
    <location>
        <begin position="57"/>
        <end position="82"/>
    </location>
</feature>
<organism evidence="5 6">
    <name type="scientific">Arabidopsis suecica</name>
    <name type="common">Swedish thale-cress</name>
    <name type="synonym">Cardaminopsis suecica</name>
    <dbReference type="NCBI Taxonomy" id="45249"/>
    <lineage>
        <taxon>Eukaryota</taxon>
        <taxon>Viridiplantae</taxon>
        <taxon>Streptophyta</taxon>
        <taxon>Embryophyta</taxon>
        <taxon>Tracheophyta</taxon>
        <taxon>Spermatophyta</taxon>
        <taxon>Magnoliopsida</taxon>
        <taxon>eudicotyledons</taxon>
        <taxon>Gunneridae</taxon>
        <taxon>Pentapetalae</taxon>
        <taxon>rosids</taxon>
        <taxon>malvids</taxon>
        <taxon>Brassicales</taxon>
        <taxon>Brassicaceae</taxon>
        <taxon>Camelineae</taxon>
        <taxon>Arabidopsis</taxon>
    </lineage>
</organism>
<dbReference type="InterPro" id="IPR018467">
    <property type="entry name" value="CCT_CS"/>
</dbReference>
<sequence length="234" mass="26354">MSKATIELDFLGLEKKQTNNAPKPKFQKFLDRRRSFRDIQGAISKIDPEIIKSLLASTGNNSDSSAKSRSVPSTPREDQPQIPISPVHASLARYFCLSGKVFFFFLTFLALPEKTKKFEIQIFKTFIFLRSSTELVSGTVPMTIFYNGSVSVFQVSRNKAGEIMKVANEAASKKDESSMETDLSVILPTTLRPKLFGQNLEGDLPIARRKSLQRFLEKRKERLVSTSPYYPTSA</sequence>
<keyword evidence="2" id="KW-0539">Nucleus</keyword>
<feature type="domain" description="Tify" evidence="4">
    <location>
        <begin position="135"/>
        <end position="169"/>
    </location>
</feature>
<dbReference type="InterPro" id="IPR010399">
    <property type="entry name" value="Tify_dom"/>
</dbReference>
<dbReference type="Pfam" id="PF09425">
    <property type="entry name" value="Jas_motif"/>
    <property type="match status" value="1"/>
</dbReference>
<dbReference type="PROSITE" id="PS51320">
    <property type="entry name" value="TIFY"/>
    <property type="match status" value="1"/>
</dbReference>
<comment type="domain">
    <text evidence="2">The jas domain is required for interaction with COI1.</text>
</comment>
<dbReference type="GO" id="GO:0005634">
    <property type="term" value="C:nucleus"/>
    <property type="evidence" value="ECO:0007669"/>
    <property type="project" value="UniProtKB-SubCell"/>
</dbReference>
<comment type="caution">
    <text evidence="5">The sequence shown here is derived from an EMBL/GenBank/DDBJ whole genome shotgun (WGS) entry which is preliminary data.</text>
</comment>
<dbReference type="Pfam" id="PF06200">
    <property type="entry name" value="tify"/>
    <property type="match status" value="1"/>
</dbReference>
<gene>
    <name evidence="5" type="ORF">ISN44_As05g011960</name>
</gene>
<evidence type="ECO:0000313" key="6">
    <source>
        <dbReference type="Proteomes" id="UP000694251"/>
    </source>
</evidence>
<protein>
    <recommendedName>
        <fullName evidence="2">Protein TIFY</fullName>
    </recommendedName>
    <alternativeName>
        <fullName evidence="2">Jasmonate ZIM domain-containing protein</fullName>
    </alternativeName>
</protein>
<dbReference type="InterPro" id="IPR040390">
    <property type="entry name" value="TIFY/JAZ"/>
</dbReference>
<evidence type="ECO:0000313" key="5">
    <source>
        <dbReference type="EMBL" id="KAG7609041.1"/>
    </source>
</evidence>
<keyword evidence="2" id="KW-1184">Jasmonic acid signaling pathway</keyword>
<evidence type="ECO:0000256" key="2">
    <source>
        <dbReference type="RuleBase" id="RU369065"/>
    </source>
</evidence>
<dbReference type="PANTHER" id="PTHR33077">
    <property type="entry name" value="PROTEIN TIFY 4A-RELATED-RELATED"/>
    <property type="match status" value="1"/>
</dbReference>
<dbReference type="Proteomes" id="UP000694251">
    <property type="component" value="Chromosome 5"/>
</dbReference>
<dbReference type="SMART" id="SM00979">
    <property type="entry name" value="TIFY"/>
    <property type="match status" value="1"/>
</dbReference>
<dbReference type="OrthoDB" id="1914366at2759"/>
<accession>A0A8T2DP95</accession>
<evidence type="ECO:0000256" key="3">
    <source>
        <dbReference type="SAM" id="MobiDB-lite"/>
    </source>
</evidence>
<dbReference type="EMBL" id="JAEFBJ010000005">
    <property type="protein sequence ID" value="KAG7609041.1"/>
    <property type="molecule type" value="Genomic_DNA"/>
</dbReference>
<evidence type="ECO:0000256" key="1">
    <source>
        <dbReference type="ARBA" id="ARBA00008614"/>
    </source>
</evidence>
<dbReference type="GO" id="GO:2000022">
    <property type="term" value="P:regulation of jasmonic acid mediated signaling pathway"/>
    <property type="evidence" value="ECO:0007669"/>
    <property type="project" value="UniProtKB-UniRule"/>
</dbReference>
<dbReference type="GO" id="GO:0009611">
    <property type="term" value="P:response to wounding"/>
    <property type="evidence" value="ECO:0007669"/>
    <property type="project" value="UniProtKB-UniRule"/>
</dbReference>
<dbReference type="PANTHER" id="PTHR33077:SF5">
    <property type="entry name" value="PROTEIN TIFY 9"/>
    <property type="match status" value="1"/>
</dbReference>
<feature type="compositionally biased region" description="Polar residues" evidence="3">
    <location>
        <begin position="57"/>
        <end position="73"/>
    </location>
</feature>
<reference evidence="5 6" key="1">
    <citation type="submission" date="2020-12" db="EMBL/GenBank/DDBJ databases">
        <title>Concerted genomic and epigenomic changes stabilize Arabidopsis allopolyploids.</title>
        <authorList>
            <person name="Chen Z."/>
        </authorList>
    </citation>
    <scope>NUCLEOTIDE SEQUENCE [LARGE SCALE GENOMIC DNA]</scope>
    <source>
        <strain evidence="5">As9502</strain>
        <tissue evidence="5">Leaf</tissue>
    </source>
</reference>
<dbReference type="GO" id="GO:0031347">
    <property type="term" value="P:regulation of defense response"/>
    <property type="evidence" value="ECO:0007669"/>
    <property type="project" value="UniProtKB-UniRule"/>
</dbReference>
<proteinExistence type="inferred from homology"/>
<name>A0A8T2DP95_ARASU</name>
<keyword evidence="6" id="KW-1185">Reference proteome</keyword>
<comment type="function">
    <text evidence="2">Repressor of jasmonate responses.</text>
</comment>
<comment type="subcellular location">
    <subcellularLocation>
        <location evidence="2">Nucleus</location>
    </subcellularLocation>
</comment>
<evidence type="ECO:0000259" key="4">
    <source>
        <dbReference type="PROSITE" id="PS51320"/>
    </source>
</evidence>